<evidence type="ECO:0000259" key="13">
    <source>
        <dbReference type="PROSITE" id="PS51399"/>
    </source>
</evidence>
<feature type="compositionally biased region" description="Acidic residues" evidence="10">
    <location>
        <begin position="199"/>
        <end position="215"/>
    </location>
</feature>
<proteinExistence type="predicted"/>
<feature type="domain" description="UBX" evidence="11">
    <location>
        <begin position="456"/>
        <end position="533"/>
    </location>
</feature>
<dbReference type="GeneID" id="20249189"/>
<evidence type="ECO:0000256" key="5">
    <source>
        <dbReference type="ARBA" id="ARBA00059434"/>
    </source>
</evidence>
<evidence type="ECO:0000256" key="9">
    <source>
        <dbReference type="ARBA" id="ARBA00081109"/>
    </source>
</evidence>
<dbReference type="Gene3D" id="3.10.20.90">
    <property type="entry name" value="Phosphatidylinositol 3-kinase Catalytic Subunit, Chain A, domain 1"/>
    <property type="match status" value="1"/>
</dbReference>
<dbReference type="PROSITE" id="PS50033">
    <property type="entry name" value="UBX"/>
    <property type="match status" value="1"/>
</dbReference>
<gene>
    <name evidence="14" type="ORF">LOTGIDRAFT_233217</name>
</gene>
<evidence type="ECO:0000256" key="4">
    <source>
        <dbReference type="ARBA" id="ARBA00023212"/>
    </source>
</evidence>
<dbReference type="PROSITE" id="PS50053">
    <property type="entry name" value="UBIQUITIN_2"/>
    <property type="match status" value="1"/>
</dbReference>
<keyword evidence="4" id="KW-0206">Cytoskeleton</keyword>
<evidence type="ECO:0000256" key="7">
    <source>
        <dbReference type="ARBA" id="ARBA00073759"/>
    </source>
</evidence>
<dbReference type="Pfam" id="PF08059">
    <property type="entry name" value="SEP"/>
    <property type="match status" value="1"/>
</dbReference>
<evidence type="ECO:0000259" key="12">
    <source>
        <dbReference type="PROSITE" id="PS50053"/>
    </source>
</evidence>
<dbReference type="AlphaFoldDB" id="V3ZLB7"/>
<evidence type="ECO:0000313" key="15">
    <source>
        <dbReference type="Proteomes" id="UP000030746"/>
    </source>
</evidence>
<feature type="compositionally biased region" description="Polar residues" evidence="10">
    <location>
        <begin position="89"/>
        <end position="104"/>
    </location>
</feature>
<feature type="region of interest" description="Disordered" evidence="10">
    <location>
        <begin position="199"/>
        <end position="224"/>
    </location>
</feature>
<dbReference type="InterPro" id="IPR000626">
    <property type="entry name" value="Ubiquitin-like_dom"/>
</dbReference>
<comment type="function">
    <text evidence="5">May be involved in the reorganization of actin cytoskeleton mediated by RND1, RND2 and RND3. Promotes RHOA activation mediated by GNA12 and GNA13.</text>
</comment>
<evidence type="ECO:0000256" key="1">
    <source>
        <dbReference type="ARBA" id="ARBA00004245"/>
    </source>
</evidence>
<dbReference type="Pfam" id="PF00789">
    <property type="entry name" value="UBX"/>
    <property type="match status" value="1"/>
</dbReference>
<dbReference type="GO" id="GO:0043130">
    <property type="term" value="F:ubiquitin binding"/>
    <property type="evidence" value="ECO:0007669"/>
    <property type="project" value="TreeGrafter"/>
</dbReference>
<dbReference type="EMBL" id="KB202124">
    <property type="protein sequence ID" value="ESO92168.1"/>
    <property type="molecule type" value="Genomic_DNA"/>
</dbReference>
<dbReference type="InterPro" id="IPR012989">
    <property type="entry name" value="SEP_domain"/>
</dbReference>
<feature type="region of interest" description="Disordered" evidence="10">
    <location>
        <begin position="57"/>
        <end position="107"/>
    </location>
</feature>
<dbReference type="FunFam" id="3.30.420.210:FF:000003">
    <property type="entry name" value="UBX domain protein 11"/>
    <property type="match status" value="1"/>
</dbReference>
<dbReference type="PANTHER" id="PTHR23333">
    <property type="entry name" value="UBX DOMAIN CONTAINING PROTEIN"/>
    <property type="match status" value="1"/>
</dbReference>
<evidence type="ECO:0000256" key="3">
    <source>
        <dbReference type="ARBA" id="ARBA00023054"/>
    </source>
</evidence>
<dbReference type="CTD" id="20249189"/>
<keyword evidence="3" id="KW-0175">Coiled coil</keyword>
<dbReference type="OMA" id="DFELMSA"/>
<reference evidence="14 15" key="1">
    <citation type="journal article" date="2013" name="Nature">
        <title>Insights into bilaterian evolution from three spiralian genomes.</title>
        <authorList>
            <person name="Simakov O."/>
            <person name="Marletaz F."/>
            <person name="Cho S.J."/>
            <person name="Edsinger-Gonzales E."/>
            <person name="Havlak P."/>
            <person name="Hellsten U."/>
            <person name="Kuo D.H."/>
            <person name="Larsson T."/>
            <person name="Lv J."/>
            <person name="Arendt D."/>
            <person name="Savage R."/>
            <person name="Osoegawa K."/>
            <person name="de Jong P."/>
            <person name="Grimwood J."/>
            <person name="Chapman J.A."/>
            <person name="Shapiro H."/>
            <person name="Aerts A."/>
            <person name="Otillar R.P."/>
            <person name="Terry A.Y."/>
            <person name="Boore J.L."/>
            <person name="Grigoriev I.V."/>
            <person name="Lindberg D.R."/>
            <person name="Seaver E.C."/>
            <person name="Weisblat D.A."/>
            <person name="Putnam N.H."/>
            <person name="Rokhsar D.S."/>
        </authorList>
    </citation>
    <scope>NUCLEOTIDE SEQUENCE [LARGE SCALE GENOMIC DNA]</scope>
</reference>
<sequence>MSSPLHSLKKGPKSRMFVGTGLSLDNVGQRPVPFRQPNYTDDESRLLDEITTNMATNRIKAQNISTTTGSNGPSPLPSTGSPSLPKLTKNTSSRLNHMTHSSGPTDHDLMSLMMNKVTLLEQRVQFQNKEMSEKDKRVRILEDKIRIMKNASESNEPGQVKELEKKCLLLQQQIHEMETFLSDYGMIWMGEKSSEESEVYLEEEEEEEEEETEDEGMWRPGSSVSSIRPHHLDYDQLIENIKDLNILAGEGVAKVTKTTDGARLKIPEAIPLTLFRNGIMLYQGPFRPFSDPETQLCIQDLMDGYFPSELQHRYPDGIPFAVSDKRDIKFSDKRNKKIFEGSGQILGGETKPSRLIPSKLAERSGRGRNITESDSRVGLETSEIPGGLVRVDDLLNKLPKSVIRDGKVIDIRNSIGQHIKGDGNNTVGVSVVETPVSLHMMKRLEENGKRSERPVTPRNITTLRIKSECGNHTYIVKMKFTDTIGELKQYLQKHRPGIRKKFTVMSTYPTRSYTDDTATLEDCGLVPNAVLHLRSIPS</sequence>
<evidence type="ECO:0000256" key="8">
    <source>
        <dbReference type="ARBA" id="ARBA00075811"/>
    </source>
</evidence>
<feature type="domain" description="Ubiquitin-like" evidence="12">
    <location>
        <begin position="461"/>
        <end position="533"/>
    </location>
</feature>
<feature type="compositionally biased region" description="Low complexity" evidence="10">
    <location>
        <begin position="65"/>
        <end position="88"/>
    </location>
</feature>
<dbReference type="PROSITE" id="PS51399">
    <property type="entry name" value="SEP"/>
    <property type="match status" value="1"/>
</dbReference>
<dbReference type="SUPFAM" id="SSF54236">
    <property type="entry name" value="Ubiquitin-like"/>
    <property type="match status" value="1"/>
</dbReference>
<dbReference type="OrthoDB" id="25887at2759"/>
<dbReference type="CDD" id="cd17077">
    <property type="entry name" value="UBX_UBXN11"/>
    <property type="match status" value="1"/>
</dbReference>
<evidence type="ECO:0000259" key="11">
    <source>
        <dbReference type="PROSITE" id="PS50033"/>
    </source>
</evidence>
<dbReference type="KEGG" id="lgi:LOTGIDRAFT_233217"/>
<dbReference type="InterPro" id="IPR029071">
    <property type="entry name" value="Ubiquitin-like_domsf"/>
</dbReference>
<evidence type="ECO:0000256" key="2">
    <source>
        <dbReference type="ARBA" id="ARBA00022490"/>
    </source>
</evidence>
<accession>V3ZLB7</accession>
<evidence type="ECO:0000256" key="6">
    <source>
        <dbReference type="ARBA" id="ARBA00062345"/>
    </source>
</evidence>
<name>V3ZLB7_LOTGI</name>
<dbReference type="GO" id="GO:0043161">
    <property type="term" value="P:proteasome-mediated ubiquitin-dependent protein catabolic process"/>
    <property type="evidence" value="ECO:0007669"/>
    <property type="project" value="TreeGrafter"/>
</dbReference>
<dbReference type="STRING" id="225164.V3ZLB7"/>
<dbReference type="HOGENOM" id="CLU_044433_0_1_1"/>
<dbReference type="Proteomes" id="UP000030746">
    <property type="component" value="Unassembled WGS sequence"/>
</dbReference>
<dbReference type="SUPFAM" id="SSF102848">
    <property type="entry name" value="NSFL1 (p97 ATPase) cofactor p47, SEP domain"/>
    <property type="match status" value="1"/>
</dbReference>
<dbReference type="Gene3D" id="3.30.420.210">
    <property type="entry name" value="SEP domain"/>
    <property type="match status" value="1"/>
</dbReference>
<dbReference type="InterPro" id="IPR001012">
    <property type="entry name" value="UBX_dom"/>
</dbReference>
<dbReference type="RefSeq" id="XP_009057094.1">
    <property type="nucleotide sequence ID" value="XM_009058846.1"/>
</dbReference>
<evidence type="ECO:0000256" key="10">
    <source>
        <dbReference type="SAM" id="MobiDB-lite"/>
    </source>
</evidence>
<comment type="subunit">
    <text evidence="6">Interacts with GNA12, GNA13, RND1, RND2 and RND3.</text>
</comment>
<dbReference type="PANTHER" id="PTHR23333:SF4">
    <property type="entry name" value="UBX DOMAIN-CONTAINING PROTEIN 11"/>
    <property type="match status" value="1"/>
</dbReference>
<evidence type="ECO:0000313" key="14">
    <source>
        <dbReference type="EMBL" id="ESO92168.1"/>
    </source>
</evidence>
<dbReference type="GO" id="GO:0005856">
    <property type="term" value="C:cytoskeleton"/>
    <property type="evidence" value="ECO:0007669"/>
    <property type="project" value="UniProtKB-SubCell"/>
</dbReference>
<dbReference type="InterPro" id="IPR036241">
    <property type="entry name" value="NSFL1C_SEP_dom_sf"/>
</dbReference>
<feature type="domain" description="SEP" evidence="13">
    <location>
        <begin position="267"/>
        <end position="331"/>
    </location>
</feature>
<keyword evidence="15" id="KW-1185">Reference proteome</keyword>
<protein>
    <recommendedName>
        <fullName evidence="7">UBX domain-containing protein 11</fullName>
    </recommendedName>
    <alternativeName>
        <fullName evidence="9">Socius</fullName>
    </alternativeName>
    <alternativeName>
        <fullName evidence="8">UBX domain-containing protein 5</fullName>
    </alternativeName>
</protein>
<keyword evidence="2" id="KW-0963">Cytoplasm</keyword>
<organism evidence="14 15">
    <name type="scientific">Lottia gigantea</name>
    <name type="common">Giant owl limpet</name>
    <dbReference type="NCBI Taxonomy" id="225164"/>
    <lineage>
        <taxon>Eukaryota</taxon>
        <taxon>Metazoa</taxon>
        <taxon>Spiralia</taxon>
        <taxon>Lophotrochozoa</taxon>
        <taxon>Mollusca</taxon>
        <taxon>Gastropoda</taxon>
        <taxon>Patellogastropoda</taxon>
        <taxon>Lottioidea</taxon>
        <taxon>Lottiidae</taxon>
        <taxon>Lottia</taxon>
    </lineage>
</organism>
<feature type="region of interest" description="Disordered" evidence="10">
    <location>
        <begin position="1"/>
        <end position="40"/>
    </location>
</feature>
<comment type="subcellular location">
    <subcellularLocation>
        <location evidence="1">Cytoplasm</location>
        <location evidence="1">Cytoskeleton</location>
    </subcellularLocation>
</comment>